<accession>A0A6J4V0H3</accession>
<gene>
    <name evidence="1" type="ORF">AVDCRST_MAG81-1176</name>
</gene>
<organism evidence="1">
    <name type="scientific">uncultured Synechococcales cyanobacterium</name>
    <dbReference type="NCBI Taxonomy" id="1936017"/>
    <lineage>
        <taxon>Bacteria</taxon>
        <taxon>Bacillati</taxon>
        <taxon>Cyanobacteriota</taxon>
        <taxon>Cyanophyceae</taxon>
        <taxon>Synechococcales</taxon>
        <taxon>environmental samples</taxon>
    </lineage>
</organism>
<evidence type="ECO:0000313" key="1">
    <source>
        <dbReference type="EMBL" id="CAA9565620.1"/>
    </source>
</evidence>
<dbReference type="AlphaFoldDB" id="A0A6J4V0H3"/>
<protein>
    <submittedName>
        <fullName evidence="1">Uncharacterized protein</fullName>
    </submittedName>
</protein>
<reference evidence="1" key="1">
    <citation type="submission" date="2020-02" db="EMBL/GenBank/DDBJ databases">
        <authorList>
            <person name="Meier V. D."/>
        </authorList>
    </citation>
    <scope>NUCLEOTIDE SEQUENCE</scope>
    <source>
        <strain evidence="1">AVDCRST_MAG81</strain>
    </source>
</reference>
<name>A0A6J4V0H3_9CYAN</name>
<proteinExistence type="predicted"/>
<dbReference type="EMBL" id="CADCWO010000064">
    <property type="protein sequence ID" value="CAA9565620.1"/>
    <property type="molecule type" value="Genomic_DNA"/>
</dbReference>
<sequence>MYKFESLLIRPHHGYDQKQFVCLNKPVNEAGFRGTLALLNYDLLQYIRWFRLIL</sequence>